<evidence type="ECO:0000256" key="1">
    <source>
        <dbReference type="SAM" id="MobiDB-lite"/>
    </source>
</evidence>
<organism evidence="2">
    <name type="scientific">Spodoptera frugiperda</name>
    <name type="common">Fall armyworm</name>
    <dbReference type="NCBI Taxonomy" id="7108"/>
    <lineage>
        <taxon>Eukaryota</taxon>
        <taxon>Metazoa</taxon>
        <taxon>Ecdysozoa</taxon>
        <taxon>Arthropoda</taxon>
        <taxon>Hexapoda</taxon>
        <taxon>Insecta</taxon>
        <taxon>Pterygota</taxon>
        <taxon>Neoptera</taxon>
        <taxon>Endopterygota</taxon>
        <taxon>Lepidoptera</taxon>
        <taxon>Glossata</taxon>
        <taxon>Ditrysia</taxon>
        <taxon>Noctuoidea</taxon>
        <taxon>Noctuidae</taxon>
        <taxon>Amphipyrinae</taxon>
        <taxon>Spodoptera</taxon>
    </lineage>
</organism>
<name>A0A2H1WMR2_SPOFR</name>
<accession>A0A2H1WMR2</accession>
<dbReference type="EMBL" id="ODYU01009733">
    <property type="protein sequence ID" value="SOQ54360.1"/>
    <property type="molecule type" value="Genomic_DNA"/>
</dbReference>
<evidence type="ECO:0000313" key="2">
    <source>
        <dbReference type="EMBL" id="SOQ54360.1"/>
    </source>
</evidence>
<gene>
    <name evidence="2" type="ORF">SFRICE_026298</name>
</gene>
<protein>
    <submittedName>
        <fullName evidence="2">SFRICE_026298</fullName>
    </submittedName>
</protein>
<sequence>MPVELVSDLCFGARKGPILLSVIGRTKPLPDHLMVSDQRHPWTPATPKETKGEHPMTSPALGVVRGSVKLLLTKNHPFPTSVFRAATSVTR</sequence>
<reference evidence="2" key="1">
    <citation type="submission" date="2016-07" db="EMBL/GenBank/DDBJ databases">
        <authorList>
            <person name="Bretaudeau A."/>
        </authorList>
    </citation>
    <scope>NUCLEOTIDE SEQUENCE</scope>
    <source>
        <strain evidence="2">Rice</strain>
        <tissue evidence="2">Whole body</tissue>
    </source>
</reference>
<feature type="region of interest" description="Disordered" evidence="1">
    <location>
        <begin position="32"/>
        <end position="60"/>
    </location>
</feature>
<dbReference type="AlphaFoldDB" id="A0A2H1WMR2"/>
<proteinExistence type="predicted"/>